<organism evidence="1">
    <name type="scientific">viral metagenome</name>
    <dbReference type="NCBI Taxonomy" id="1070528"/>
    <lineage>
        <taxon>unclassified sequences</taxon>
        <taxon>metagenomes</taxon>
        <taxon>organismal metagenomes</taxon>
    </lineage>
</organism>
<name>A0A6M3K1H1_9ZZZZ</name>
<gene>
    <name evidence="1" type="ORF">MM415A01602_0003</name>
</gene>
<proteinExistence type="predicted"/>
<reference evidence="1" key="1">
    <citation type="submission" date="2020-03" db="EMBL/GenBank/DDBJ databases">
        <title>The deep terrestrial virosphere.</title>
        <authorList>
            <person name="Holmfeldt K."/>
            <person name="Nilsson E."/>
            <person name="Simone D."/>
            <person name="Lopez-Fernandez M."/>
            <person name="Wu X."/>
            <person name="de Brujin I."/>
            <person name="Lundin D."/>
            <person name="Andersson A."/>
            <person name="Bertilsson S."/>
            <person name="Dopson M."/>
        </authorList>
    </citation>
    <scope>NUCLEOTIDE SEQUENCE</scope>
    <source>
        <strain evidence="1">MM415A01602</strain>
    </source>
</reference>
<dbReference type="EMBL" id="MT142200">
    <property type="protein sequence ID" value="QJA76019.1"/>
    <property type="molecule type" value="Genomic_DNA"/>
</dbReference>
<sequence length="285" mass="32466">MKKRKKMNKKSKEKKMYTYIPISIEENVWSTDVDVVESCGKGPKNVIVLIDPIAREKIDLLMEKYKNKEWLAYLIGEKDNLTIKDIVIPKQETTGASVDKVVFEDYNKINVIGVIHSHHSMGSTFSGVDNEWINQNHNISILISHNDIKCRVRYKVPCGALFITEGKMKLNISTNFDKELFLKDANEKIKEPTYTNNHIHNYTSYGYGGSWPKPAIISSVKEDADDLSLENQLKSLEDDYTKILNNVSDLTIVDDIVDSENDSIGEEDIDEYLKECGYESMVIGG</sequence>
<protein>
    <submittedName>
        <fullName evidence="1">Putative prokaryotic JAB domain contining protein</fullName>
    </submittedName>
</protein>
<evidence type="ECO:0000313" key="1">
    <source>
        <dbReference type="EMBL" id="QJA76019.1"/>
    </source>
</evidence>
<dbReference type="Gene3D" id="3.40.140.10">
    <property type="entry name" value="Cytidine Deaminase, domain 2"/>
    <property type="match status" value="1"/>
</dbReference>
<dbReference type="AlphaFoldDB" id="A0A6M3K1H1"/>
<dbReference type="SUPFAM" id="SSF102712">
    <property type="entry name" value="JAB1/MPN domain"/>
    <property type="match status" value="1"/>
</dbReference>
<accession>A0A6M3K1H1</accession>